<dbReference type="SUPFAM" id="SSF52540">
    <property type="entry name" value="P-loop containing nucleoside triphosphate hydrolases"/>
    <property type="match status" value="1"/>
</dbReference>
<keyword evidence="1" id="KW-0547">Nucleotide-binding</keyword>
<feature type="domain" description="Sigma-54 factor interaction" evidence="7">
    <location>
        <begin position="141"/>
        <end position="370"/>
    </location>
</feature>
<dbReference type="Gene3D" id="1.10.10.60">
    <property type="entry name" value="Homeodomain-like"/>
    <property type="match status" value="1"/>
</dbReference>
<feature type="modified residue" description="4-aspartylphosphate" evidence="6">
    <location>
        <position position="51"/>
    </location>
</feature>
<proteinExistence type="predicted"/>
<dbReference type="GO" id="GO:0006355">
    <property type="term" value="P:regulation of DNA-templated transcription"/>
    <property type="evidence" value="ECO:0007669"/>
    <property type="project" value="InterPro"/>
</dbReference>
<gene>
    <name evidence="9" type="ORF">H5P27_03940</name>
</gene>
<dbReference type="SUPFAM" id="SSF46689">
    <property type="entry name" value="Homeodomain-like"/>
    <property type="match status" value="1"/>
</dbReference>
<dbReference type="InterPro" id="IPR001789">
    <property type="entry name" value="Sig_transdc_resp-reg_receiver"/>
</dbReference>
<dbReference type="PROSITE" id="PS50110">
    <property type="entry name" value="RESPONSE_REGULATORY"/>
    <property type="match status" value="1"/>
</dbReference>
<dbReference type="Gene3D" id="3.40.50.300">
    <property type="entry name" value="P-loop containing nucleotide triphosphate hydrolases"/>
    <property type="match status" value="1"/>
</dbReference>
<evidence type="ECO:0000256" key="4">
    <source>
        <dbReference type="ARBA" id="ARBA00023125"/>
    </source>
</evidence>
<dbReference type="AlphaFoldDB" id="A0A7X1B404"/>
<keyword evidence="10" id="KW-1185">Reference proteome</keyword>
<keyword evidence="5" id="KW-0804">Transcription</keyword>
<feature type="domain" description="Response regulatory" evidence="8">
    <location>
        <begin position="2"/>
        <end position="116"/>
    </location>
</feature>
<evidence type="ECO:0000256" key="1">
    <source>
        <dbReference type="ARBA" id="ARBA00022741"/>
    </source>
</evidence>
<dbReference type="InterPro" id="IPR009057">
    <property type="entry name" value="Homeodomain-like_sf"/>
</dbReference>
<dbReference type="InterPro" id="IPR003593">
    <property type="entry name" value="AAA+_ATPase"/>
</dbReference>
<evidence type="ECO:0000256" key="6">
    <source>
        <dbReference type="PROSITE-ProRule" id="PRU00169"/>
    </source>
</evidence>
<dbReference type="RefSeq" id="WP_185659075.1">
    <property type="nucleotide sequence ID" value="NZ_CAWPOO010000006.1"/>
</dbReference>
<keyword evidence="3" id="KW-0805">Transcription regulation</keyword>
<keyword evidence="6" id="KW-0597">Phosphoprotein</keyword>
<evidence type="ECO:0000313" key="9">
    <source>
        <dbReference type="EMBL" id="MBC2605187.1"/>
    </source>
</evidence>
<dbReference type="GO" id="GO:0005524">
    <property type="term" value="F:ATP binding"/>
    <property type="evidence" value="ECO:0007669"/>
    <property type="project" value="UniProtKB-KW"/>
</dbReference>
<organism evidence="9 10">
    <name type="scientific">Pelagicoccus albus</name>
    <dbReference type="NCBI Taxonomy" id="415222"/>
    <lineage>
        <taxon>Bacteria</taxon>
        <taxon>Pseudomonadati</taxon>
        <taxon>Verrucomicrobiota</taxon>
        <taxon>Opitutia</taxon>
        <taxon>Puniceicoccales</taxon>
        <taxon>Pelagicoccaceae</taxon>
        <taxon>Pelagicoccus</taxon>
    </lineage>
</organism>
<dbReference type="Pfam" id="PF25601">
    <property type="entry name" value="AAA_lid_14"/>
    <property type="match status" value="1"/>
</dbReference>
<accession>A0A7X1B404</accession>
<dbReference type="InterPro" id="IPR002078">
    <property type="entry name" value="Sigma_54_int"/>
</dbReference>
<dbReference type="PROSITE" id="PS00688">
    <property type="entry name" value="SIGMA54_INTERACT_3"/>
    <property type="match status" value="1"/>
</dbReference>
<dbReference type="PROSITE" id="PS50045">
    <property type="entry name" value="SIGMA54_INTERACT_4"/>
    <property type="match status" value="1"/>
</dbReference>
<dbReference type="SMART" id="SM00382">
    <property type="entry name" value="AAA"/>
    <property type="match status" value="1"/>
</dbReference>
<dbReference type="InterPro" id="IPR025943">
    <property type="entry name" value="Sigma_54_int_dom_ATP-bd_2"/>
</dbReference>
<name>A0A7X1B404_9BACT</name>
<evidence type="ECO:0000256" key="3">
    <source>
        <dbReference type="ARBA" id="ARBA00023015"/>
    </source>
</evidence>
<dbReference type="Gene3D" id="3.40.50.2300">
    <property type="match status" value="1"/>
</dbReference>
<dbReference type="PROSITE" id="PS00676">
    <property type="entry name" value="SIGMA54_INTERACT_2"/>
    <property type="match status" value="1"/>
</dbReference>
<dbReference type="Pfam" id="PF02954">
    <property type="entry name" value="HTH_8"/>
    <property type="match status" value="1"/>
</dbReference>
<keyword evidence="4" id="KW-0238">DNA-binding</keyword>
<sequence>MKILIVDDESNIQKTTALSLKTMGHQSVSAFSGSQALRKLGEDRFDAVFLDLRLGEEDGLEVYEKMREEGHDMPVIMFTAYSSIETAIEATRKGVFDYVAKPFVPEQIRQALKKLETSRTLTNKVTELESRLAEKSPGIRFESLDSQMQQVYDVAEKAAQSDANMLLLGPSGTGKTVLSRRIHEMSARAGNPFVVVHCPSLSKELLESELFGHLKGSFTGAVKDTWGKVDAAEGGTLFLDEIGDLPFEVQAKLLRLLQERLYERIGETKTRSADVRILAATNKDLQEEVREGNFREDLYYRLNVISLQLPGLCERKRDLENLVSDYVSFYARKMGRETATVEANAMEAMLAYNWPGNLRELNNVVERCLILCNGNTVTLSDLPIEIRAGGGEGTPFGFGSGLGVGSDVTLQELEDEHIKRILDRSDSLEQAARTLGIDSATLYRKRKKLGLLAS</sequence>
<dbReference type="SUPFAM" id="SSF52172">
    <property type="entry name" value="CheY-like"/>
    <property type="match status" value="1"/>
</dbReference>
<keyword evidence="2" id="KW-0067">ATP-binding</keyword>
<dbReference type="SMART" id="SM00448">
    <property type="entry name" value="REC"/>
    <property type="match status" value="1"/>
</dbReference>
<dbReference type="CDD" id="cd00009">
    <property type="entry name" value="AAA"/>
    <property type="match status" value="1"/>
</dbReference>
<dbReference type="InterPro" id="IPR027417">
    <property type="entry name" value="P-loop_NTPase"/>
</dbReference>
<dbReference type="GO" id="GO:0043565">
    <property type="term" value="F:sequence-specific DNA binding"/>
    <property type="evidence" value="ECO:0007669"/>
    <property type="project" value="InterPro"/>
</dbReference>
<comment type="caution">
    <text evidence="9">The sequence shown here is derived from an EMBL/GenBank/DDBJ whole genome shotgun (WGS) entry which is preliminary data.</text>
</comment>
<dbReference type="Gene3D" id="1.10.8.60">
    <property type="match status" value="1"/>
</dbReference>
<dbReference type="PANTHER" id="PTHR32071">
    <property type="entry name" value="TRANSCRIPTIONAL REGULATORY PROTEIN"/>
    <property type="match status" value="1"/>
</dbReference>
<evidence type="ECO:0000256" key="5">
    <source>
        <dbReference type="ARBA" id="ARBA00023163"/>
    </source>
</evidence>
<dbReference type="InterPro" id="IPR002197">
    <property type="entry name" value="HTH_Fis"/>
</dbReference>
<dbReference type="Pfam" id="PF00072">
    <property type="entry name" value="Response_reg"/>
    <property type="match status" value="1"/>
</dbReference>
<evidence type="ECO:0000256" key="2">
    <source>
        <dbReference type="ARBA" id="ARBA00022840"/>
    </source>
</evidence>
<dbReference type="Proteomes" id="UP000526501">
    <property type="component" value="Unassembled WGS sequence"/>
</dbReference>
<dbReference type="InterPro" id="IPR058031">
    <property type="entry name" value="AAA_lid_NorR"/>
</dbReference>
<dbReference type="PANTHER" id="PTHR32071:SF113">
    <property type="entry name" value="ALGINATE BIOSYNTHESIS TRANSCRIPTIONAL REGULATORY PROTEIN ALGB"/>
    <property type="match status" value="1"/>
</dbReference>
<dbReference type="EMBL" id="JACHVC010000006">
    <property type="protein sequence ID" value="MBC2605187.1"/>
    <property type="molecule type" value="Genomic_DNA"/>
</dbReference>
<evidence type="ECO:0000259" key="7">
    <source>
        <dbReference type="PROSITE" id="PS50045"/>
    </source>
</evidence>
<evidence type="ECO:0000313" key="10">
    <source>
        <dbReference type="Proteomes" id="UP000526501"/>
    </source>
</evidence>
<dbReference type="FunFam" id="3.40.50.300:FF:000006">
    <property type="entry name" value="DNA-binding transcriptional regulator NtrC"/>
    <property type="match status" value="1"/>
</dbReference>
<protein>
    <submittedName>
        <fullName evidence="9">Sigma-54-dependent Fis family transcriptional regulator</fullName>
    </submittedName>
</protein>
<dbReference type="Pfam" id="PF00158">
    <property type="entry name" value="Sigma54_activat"/>
    <property type="match status" value="1"/>
</dbReference>
<dbReference type="InterPro" id="IPR025944">
    <property type="entry name" value="Sigma_54_int_dom_CS"/>
</dbReference>
<evidence type="ECO:0000259" key="8">
    <source>
        <dbReference type="PROSITE" id="PS50110"/>
    </source>
</evidence>
<dbReference type="GO" id="GO:0000160">
    <property type="term" value="P:phosphorelay signal transduction system"/>
    <property type="evidence" value="ECO:0007669"/>
    <property type="project" value="InterPro"/>
</dbReference>
<reference evidence="9 10" key="1">
    <citation type="submission" date="2020-07" db="EMBL/GenBank/DDBJ databases">
        <authorList>
            <person name="Feng X."/>
        </authorList>
    </citation>
    <scope>NUCLEOTIDE SEQUENCE [LARGE SCALE GENOMIC DNA]</scope>
    <source>
        <strain evidence="9 10">JCM23202</strain>
    </source>
</reference>
<dbReference type="InterPro" id="IPR011006">
    <property type="entry name" value="CheY-like_superfamily"/>
</dbReference>